<dbReference type="InterPro" id="IPR058474">
    <property type="entry name" value="DUF8160"/>
</dbReference>
<feature type="non-terminal residue" evidence="3">
    <location>
        <position position="1"/>
    </location>
</feature>
<feature type="domain" description="DUF8160" evidence="2">
    <location>
        <begin position="14"/>
        <end position="139"/>
    </location>
</feature>
<organism evidence="3 4">
    <name type="scientific">Halobium palmae</name>
    <dbReference type="NCBI Taxonomy" id="1776492"/>
    <lineage>
        <taxon>Archaea</taxon>
        <taxon>Methanobacteriati</taxon>
        <taxon>Methanobacteriota</taxon>
        <taxon>Stenosarchaea group</taxon>
        <taxon>Halobacteria</taxon>
        <taxon>Halobacteriales</taxon>
        <taxon>Haloferacaceae</taxon>
        <taxon>Halobium</taxon>
    </lineage>
</organism>
<dbReference type="EMBL" id="JBHSWU010001602">
    <property type="protein sequence ID" value="MFC6727019.1"/>
    <property type="molecule type" value="Genomic_DNA"/>
</dbReference>
<protein>
    <recommendedName>
        <fullName evidence="2">DUF8160 domain-containing protein</fullName>
    </recommendedName>
</protein>
<dbReference type="AlphaFoldDB" id="A0ABD5S5Q0"/>
<feature type="region of interest" description="Disordered" evidence="1">
    <location>
        <begin position="1"/>
        <end position="74"/>
    </location>
</feature>
<feature type="compositionally biased region" description="Low complexity" evidence="1">
    <location>
        <begin position="41"/>
        <end position="56"/>
    </location>
</feature>
<reference evidence="3 4" key="1">
    <citation type="journal article" date="2019" name="Int. J. Syst. Evol. Microbiol.">
        <title>The Global Catalogue of Microorganisms (GCM) 10K type strain sequencing project: providing services to taxonomists for standard genome sequencing and annotation.</title>
        <authorList>
            <consortium name="The Broad Institute Genomics Platform"/>
            <consortium name="The Broad Institute Genome Sequencing Center for Infectious Disease"/>
            <person name="Wu L."/>
            <person name="Ma J."/>
        </authorList>
    </citation>
    <scope>NUCLEOTIDE SEQUENCE [LARGE SCALE GENOMIC DNA]</scope>
    <source>
        <strain evidence="3 4">NBRC 111368</strain>
    </source>
</reference>
<comment type="caution">
    <text evidence="3">The sequence shown here is derived from an EMBL/GenBank/DDBJ whole genome shotgun (WGS) entry which is preliminary data.</text>
</comment>
<gene>
    <name evidence="3" type="ORF">ACFQE1_22085</name>
</gene>
<name>A0ABD5S5Q0_9EURY</name>
<sequence length="140" mass="15454">AALDADPDVIVGRADGSTDAGEGDGAGETRNDAPDADETPESGSGEAKSESGEVGSPSAEAEPETSVKEEQVGTYMYLPKRQKKDVERRYTVLKADFEYEFDRDFEKNRHFFPLLVEHGLRRLEEASATDVREMLRALDR</sequence>
<keyword evidence="4" id="KW-1185">Reference proteome</keyword>
<evidence type="ECO:0000313" key="3">
    <source>
        <dbReference type="EMBL" id="MFC6727019.1"/>
    </source>
</evidence>
<evidence type="ECO:0000256" key="1">
    <source>
        <dbReference type="SAM" id="MobiDB-lite"/>
    </source>
</evidence>
<evidence type="ECO:0000313" key="4">
    <source>
        <dbReference type="Proteomes" id="UP001596328"/>
    </source>
</evidence>
<accession>A0ABD5S5Q0</accession>
<proteinExistence type="predicted"/>
<dbReference type="Proteomes" id="UP001596328">
    <property type="component" value="Unassembled WGS sequence"/>
</dbReference>
<evidence type="ECO:0000259" key="2">
    <source>
        <dbReference type="Pfam" id="PF26492"/>
    </source>
</evidence>
<dbReference type="Pfam" id="PF26492">
    <property type="entry name" value="DUF8160"/>
    <property type="match status" value="1"/>
</dbReference>